<sequence length="232" mass="23220">MADTTPNLALPLLAAAQAQKHVTHNEALVALDALTQLAVLDRDRTDAPTSPAAGDRHLVADGAGGTFAGKDGRVALYDGDAWSFLTPRAGWSAYVVGEGTRLVHDGNGWTDALAAGSFGSAVALRIREAEVALSGAAVTTALVIPARSIVLSVASRVASAVTGATSYAVGTSGEVDLFGGTLGIAAGSSNIGVVGPRALYADTPVVVTAAGGPFTSGMLRLAVTFFSFTAPA</sequence>
<accession>A0ABT0D8V3</accession>
<dbReference type="Pfam" id="PF10983">
    <property type="entry name" value="DUF2793"/>
    <property type="match status" value="1"/>
</dbReference>
<proteinExistence type="predicted"/>
<dbReference type="InterPro" id="IPR021251">
    <property type="entry name" value="DUF2793"/>
</dbReference>
<dbReference type="EMBL" id="JALKCH010000003">
    <property type="protein sequence ID" value="MCK0196339.1"/>
    <property type="molecule type" value="Genomic_DNA"/>
</dbReference>
<dbReference type="Proteomes" id="UP001203284">
    <property type="component" value="Unassembled WGS sequence"/>
</dbReference>
<dbReference type="RefSeq" id="WP_247027328.1">
    <property type="nucleotide sequence ID" value="NZ_JALKCH010000003.1"/>
</dbReference>
<protein>
    <submittedName>
        <fullName evidence="1">DUF2793 domain-containing protein</fullName>
    </submittedName>
</protein>
<comment type="caution">
    <text evidence="1">The sequence shown here is derived from an EMBL/GenBank/DDBJ whole genome shotgun (WGS) entry which is preliminary data.</text>
</comment>
<evidence type="ECO:0000313" key="1">
    <source>
        <dbReference type="EMBL" id="MCK0196339.1"/>
    </source>
</evidence>
<name>A0ABT0D8V3_9HYPH</name>
<gene>
    <name evidence="1" type="ORF">MWN34_05365</name>
</gene>
<keyword evidence="2" id="KW-1185">Reference proteome</keyword>
<reference evidence="1 2" key="1">
    <citation type="submission" date="2022-04" db="EMBL/GenBank/DDBJ databases">
        <authorList>
            <person name="Grouzdev D.S."/>
            <person name="Pantiukh K.S."/>
            <person name="Krutkina M.S."/>
        </authorList>
    </citation>
    <scope>NUCLEOTIDE SEQUENCE [LARGE SCALE GENOMIC DNA]</scope>
    <source>
        <strain evidence="1 2">6x-1</strain>
    </source>
</reference>
<organism evidence="1 2">
    <name type="scientific">Ancylobacter crimeensis</name>
    <dbReference type="NCBI Taxonomy" id="2579147"/>
    <lineage>
        <taxon>Bacteria</taxon>
        <taxon>Pseudomonadati</taxon>
        <taxon>Pseudomonadota</taxon>
        <taxon>Alphaproteobacteria</taxon>
        <taxon>Hyphomicrobiales</taxon>
        <taxon>Xanthobacteraceae</taxon>
        <taxon>Ancylobacter</taxon>
    </lineage>
</organism>
<evidence type="ECO:0000313" key="2">
    <source>
        <dbReference type="Proteomes" id="UP001203284"/>
    </source>
</evidence>